<evidence type="ECO:0000256" key="7">
    <source>
        <dbReference type="ARBA" id="ARBA00022903"/>
    </source>
</evidence>
<dbReference type="InterPro" id="IPR013525">
    <property type="entry name" value="ABC2_TM"/>
</dbReference>
<evidence type="ECO:0000313" key="13">
    <source>
        <dbReference type="EMBL" id="QLI05916.1"/>
    </source>
</evidence>
<dbReference type="InterPro" id="IPR000412">
    <property type="entry name" value="ABC_2_transport"/>
</dbReference>
<evidence type="ECO:0000259" key="12">
    <source>
        <dbReference type="PROSITE" id="PS51012"/>
    </source>
</evidence>
<dbReference type="Pfam" id="PF01061">
    <property type="entry name" value="ABC2_membrane"/>
    <property type="match status" value="1"/>
</dbReference>
<sequence length="263" mass="29709">MKNLKNLWTYKHFIISSVKVDFSTRFARSKLGALWILLNPLAQVLMYALVLSSLMRAKLPGVDSSFAYAIYLIAGMMMWALFNEIFLRCVDSFSANANIIKKIAFPKICLPIIVVLSAGVNNAVFIFASFLIFFCLGHFVGFNIFYIALLALLTAFLAFGAGLFFAVINVFLRDISQILGILTQFLFWMTPIVYMVNILPQNYQGLLYFNPLTAIVEGYHNVILYDKAPEFFGLLYPLVLGIFMMVLGIFVYLKANEEMADAL</sequence>
<protein>
    <recommendedName>
        <fullName evidence="11">Transport permease protein</fullName>
    </recommendedName>
</protein>
<keyword evidence="7" id="KW-0972">Capsule biogenesis/degradation</keyword>
<dbReference type="EMBL" id="CP049075">
    <property type="protein sequence ID" value="QLI05916.1"/>
    <property type="molecule type" value="Genomic_DNA"/>
</dbReference>
<evidence type="ECO:0000256" key="9">
    <source>
        <dbReference type="ARBA" id="ARBA00023047"/>
    </source>
</evidence>
<dbReference type="Proteomes" id="UP000509414">
    <property type="component" value="Chromosome"/>
</dbReference>
<evidence type="ECO:0000256" key="10">
    <source>
        <dbReference type="ARBA" id="ARBA00023136"/>
    </source>
</evidence>
<keyword evidence="5" id="KW-0762">Sugar transport</keyword>
<dbReference type="GO" id="GO:0015920">
    <property type="term" value="P:lipopolysaccharide transport"/>
    <property type="evidence" value="ECO:0007669"/>
    <property type="project" value="TreeGrafter"/>
</dbReference>
<dbReference type="KEGG" id="cinf:CINF_1436"/>
<keyword evidence="10 11" id="KW-0472">Membrane</keyword>
<feature type="transmembrane region" description="Helical" evidence="11">
    <location>
        <begin position="33"/>
        <end position="54"/>
    </location>
</feature>
<evidence type="ECO:0000256" key="4">
    <source>
        <dbReference type="ARBA" id="ARBA00022475"/>
    </source>
</evidence>
<evidence type="ECO:0000256" key="8">
    <source>
        <dbReference type="ARBA" id="ARBA00022989"/>
    </source>
</evidence>
<dbReference type="PRINTS" id="PR00164">
    <property type="entry name" value="ABC2TRNSPORT"/>
</dbReference>
<keyword evidence="14" id="KW-1185">Reference proteome</keyword>
<dbReference type="InterPro" id="IPR047817">
    <property type="entry name" value="ABC2_TM_bact-type"/>
</dbReference>
<dbReference type="PANTHER" id="PTHR30413">
    <property type="entry name" value="INNER MEMBRANE TRANSPORT PERMEASE"/>
    <property type="match status" value="1"/>
</dbReference>
<organism evidence="13 14">
    <name type="scientific">Candidatus Campylobacter infans</name>
    <dbReference type="NCBI Taxonomy" id="2561898"/>
    <lineage>
        <taxon>Bacteria</taxon>
        <taxon>Pseudomonadati</taxon>
        <taxon>Campylobacterota</taxon>
        <taxon>Epsilonproteobacteria</taxon>
        <taxon>Campylobacterales</taxon>
        <taxon>Campylobacteraceae</taxon>
        <taxon>Campylobacter</taxon>
    </lineage>
</organism>
<keyword evidence="3 11" id="KW-0813">Transport</keyword>
<feature type="transmembrane region" description="Helical" evidence="11">
    <location>
        <begin position="66"/>
        <end position="87"/>
    </location>
</feature>
<gene>
    <name evidence="13" type="ORF">CINF_1436</name>
</gene>
<dbReference type="PROSITE" id="PS51012">
    <property type="entry name" value="ABC_TM2"/>
    <property type="match status" value="1"/>
</dbReference>
<feature type="transmembrane region" description="Helical" evidence="11">
    <location>
        <begin position="179"/>
        <end position="199"/>
    </location>
</feature>
<dbReference type="GO" id="GO:0043190">
    <property type="term" value="C:ATP-binding cassette (ABC) transporter complex"/>
    <property type="evidence" value="ECO:0007669"/>
    <property type="project" value="InterPro"/>
</dbReference>
<evidence type="ECO:0000256" key="2">
    <source>
        <dbReference type="ARBA" id="ARBA00007783"/>
    </source>
</evidence>
<dbReference type="RefSeq" id="WP_179975041.1">
    <property type="nucleotide sequence ID" value="NZ_CP049075.1"/>
</dbReference>
<evidence type="ECO:0000256" key="6">
    <source>
        <dbReference type="ARBA" id="ARBA00022692"/>
    </source>
</evidence>
<dbReference type="PANTHER" id="PTHR30413:SF10">
    <property type="entry name" value="CAPSULE POLYSACCHARIDE EXPORT INNER-MEMBRANE PROTEIN CTRC"/>
    <property type="match status" value="1"/>
</dbReference>
<dbReference type="AlphaFoldDB" id="A0A7H9CII1"/>
<evidence type="ECO:0000256" key="5">
    <source>
        <dbReference type="ARBA" id="ARBA00022597"/>
    </source>
</evidence>
<feature type="transmembrane region" description="Helical" evidence="11">
    <location>
        <begin position="234"/>
        <end position="253"/>
    </location>
</feature>
<comment type="similarity">
    <text evidence="2 11">Belongs to the ABC-2 integral membrane protein family.</text>
</comment>
<name>A0A7H9CII1_9BACT</name>
<keyword evidence="9" id="KW-0625">Polysaccharide transport</keyword>
<evidence type="ECO:0000256" key="1">
    <source>
        <dbReference type="ARBA" id="ARBA00004651"/>
    </source>
</evidence>
<feature type="domain" description="ABC transmembrane type-2" evidence="12">
    <location>
        <begin position="31"/>
        <end position="255"/>
    </location>
</feature>
<keyword evidence="6 11" id="KW-0812">Transmembrane</keyword>
<evidence type="ECO:0000256" key="3">
    <source>
        <dbReference type="ARBA" id="ARBA00022448"/>
    </source>
</evidence>
<feature type="transmembrane region" description="Helical" evidence="11">
    <location>
        <begin position="145"/>
        <end position="172"/>
    </location>
</feature>
<evidence type="ECO:0000256" key="11">
    <source>
        <dbReference type="RuleBase" id="RU361157"/>
    </source>
</evidence>
<comment type="subcellular location">
    <subcellularLocation>
        <location evidence="1 11">Cell membrane</location>
        <topology evidence="1 11">Multi-pass membrane protein</topology>
    </subcellularLocation>
</comment>
<accession>A0A7H9CII1</accession>
<dbReference type="GO" id="GO:0140359">
    <property type="term" value="F:ABC-type transporter activity"/>
    <property type="evidence" value="ECO:0007669"/>
    <property type="project" value="InterPro"/>
</dbReference>
<keyword evidence="8 11" id="KW-1133">Transmembrane helix</keyword>
<proteinExistence type="inferred from homology"/>
<evidence type="ECO:0000313" key="14">
    <source>
        <dbReference type="Proteomes" id="UP000509414"/>
    </source>
</evidence>
<reference evidence="13 14" key="1">
    <citation type="submission" date="2020-02" db="EMBL/GenBank/DDBJ databases">
        <title>Complete genome sequence of the novel Campylobacter species Candidatus Campylobacter infans.</title>
        <authorList>
            <person name="Duim B."/>
            <person name="Zomer A."/>
            <person name="van der Graaf L."/>
            <person name="Wagenaar J."/>
        </authorList>
    </citation>
    <scope>NUCLEOTIDE SEQUENCE [LARGE SCALE GENOMIC DNA]</scope>
    <source>
        <strain evidence="13 14">19S00001</strain>
    </source>
</reference>
<dbReference type="GO" id="GO:0015774">
    <property type="term" value="P:polysaccharide transport"/>
    <property type="evidence" value="ECO:0007669"/>
    <property type="project" value="UniProtKB-KW"/>
</dbReference>
<keyword evidence="4 11" id="KW-1003">Cell membrane</keyword>
<feature type="transmembrane region" description="Helical" evidence="11">
    <location>
        <begin position="108"/>
        <end position="139"/>
    </location>
</feature>